<feature type="transmembrane region" description="Helical" evidence="12">
    <location>
        <begin position="83"/>
        <end position="107"/>
    </location>
</feature>
<organism evidence="14 15">
    <name type="scientific">Rhodobium orientis</name>
    <dbReference type="NCBI Taxonomy" id="34017"/>
    <lineage>
        <taxon>Bacteria</taxon>
        <taxon>Pseudomonadati</taxon>
        <taxon>Pseudomonadota</taxon>
        <taxon>Alphaproteobacteria</taxon>
        <taxon>Hyphomicrobiales</taxon>
        <taxon>Rhodobiaceae</taxon>
        <taxon>Rhodobium</taxon>
    </lineage>
</organism>
<evidence type="ECO:0000256" key="7">
    <source>
        <dbReference type="ARBA" id="ARBA00022989"/>
    </source>
</evidence>
<keyword evidence="4" id="KW-1003">Cell membrane</keyword>
<dbReference type="InterPro" id="IPR010065">
    <property type="entry name" value="AA_ABC_transptr_permease_3TM"/>
</dbReference>
<evidence type="ECO:0000256" key="5">
    <source>
        <dbReference type="ARBA" id="ARBA00022692"/>
    </source>
</evidence>
<comment type="subunit">
    <text evidence="10">The complex is composed of two ATP-binding proteins (GltL), two transmembrane proteins (GltJ and GltK) and a solute-binding protein (GltI).</text>
</comment>
<dbReference type="PROSITE" id="PS50928">
    <property type="entry name" value="ABC_TM1"/>
    <property type="match status" value="1"/>
</dbReference>
<comment type="caution">
    <text evidence="14">The sequence shown here is derived from an EMBL/GenBank/DDBJ whole genome shotgun (WGS) entry which is preliminary data.</text>
</comment>
<keyword evidence="7 12" id="KW-1133">Transmembrane helix</keyword>
<sequence length="320" mass="34484">MSFDDSVPTRVDNSTLVRAVLVFLGFAVVFALLNTGSGTMARLIAPAADPGWSARIAAALVLAALVTANVVGLKFLAFNVQVILVWIQLIVLALVFFASFNLSYGFILNRLPFLITQGAFTTIYISLVAIAISCVIALIGALAKLSGNGVAYGIATFYISFFRGTPLLLQVYLIYLGLPQLGFIIDAVPAGIIALSLCYGAYMAEIFRSGIQAVPKGQAEAGRALGLHGGLIMRKIVLPQAIKIIVPPTGNQFIAMLKDSSLVSVMGVWELMFLARTQGKSEFKHMEMLITAAVVYWIISMAFEAIQSRIERHYGKADVR</sequence>
<dbReference type="SUPFAM" id="SSF161098">
    <property type="entry name" value="MetI-like"/>
    <property type="match status" value="1"/>
</dbReference>
<dbReference type="GO" id="GO:0006865">
    <property type="term" value="P:amino acid transport"/>
    <property type="evidence" value="ECO:0007669"/>
    <property type="project" value="UniProtKB-KW"/>
</dbReference>
<evidence type="ECO:0000313" key="15">
    <source>
        <dbReference type="Proteomes" id="UP000249299"/>
    </source>
</evidence>
<dbReference type="GO" id="GO:0043190">
    <property type="term" value="C:ATP-binding cassette (ABC) transporter complex"/>
    <property type="evidence" value="ECO:0007669"/>
    <property type="project" value="InterPro"/>
</dbReference>
<dbReference type="Pfam" id="PF00528">
    <property type="entry name" value="BPD_transp_1"/>
    <property type="match status" value="1"/>
</dbReference>
<dbReference type="InterPro" id="IPR035906">
    <property type="entry name" value="MetI-like_sf"/>
</dbReference>
<feature type="transmembrane region" description="Helical" evidence="12">
    <location>
        <begin position="181"/>
        <end position="202"/>
    </location>
</feature>
<gene>
    <name evidence="14" type="ORF">CH339_21530</name>
</gene>
<evidence type="ECO:0000256" key="2">
    <source>
        <dbReference type="ARBA" id="ARBA00010072"/>
    </source>
</evidence>
<dbReference type="EMBL" id="NPEV01000070">
    <property type="protein sequence ID" value="RAI24705.1"/>
    <property type="molecule type" value="Genomic_DNA"/>
</dbReference>
<evidence type="ECO:0000256" key="10">
    <source>
        <dbReference type="ARBA" id="ARBA00062718"/>
    </source>
</evidence>
<dbReference type="NCBIfam" id="TIGR01726">
    <property type="entry name" value="HEQRo_perm_3TM"/>
    <property type="match status" value="1"/>
</dbReference>
<keyword evidence="15" id="KW-1185">Reference proteome</keyword>
<evidence type="ECO:0000259" key="13">
    <source>
        <dbReference type="PROSITE" id="PS50928"/>
    </source>
</evidence>
<proteinExistence type="inferred from homology"/>
<evidence type="ECO:0000256" key="3">
    <source>
        <dbReference type="ARBA" id="ARBA00022448"/>
    </source>
</evidence>
<feature type="domain" description="ABC transmembrane type-1" evidence="13">
    <location>
        <begin position="119"/>
        <end position="307"/>
    </location>
</feature>
<keyword evidence="8 12" id="KW-0472">Membrane</keyword>
<feature type="transmembrane region" description="Helical" evidence="12">
    <location>
        <begin position="56"/>
        <end position="77"/>
    </location>
</feature>
<protein>
    <recommendedName>
        <fullName evidence="11">Glutamate/aspartate import permease protein GltK</fullName>
    </recommendedName>
</protein>
<dbReference type="AlphaFoldDB" id="A0A327JF36"/>
<accession>A0A327JF36</accession>
<evidence type="ECO:0000256" key="12">
    <source>
        <dbReference type="RuleBase" id="RU363032"/>
    </source>
</evidence>
<dbReference type="FunFam" id="1.10.3720.10:FF:000006">
    <property type="entry name" value="Glutamate/aspartate ABC transporter, permease protein GltK"/>
    <property type="match status" value="1"/>
</dbReference>
<evidence type="ECO:0000256" key="9">
    <source>
        <dbReference type="ARBA" id="ARBA00060298"/>
    </source>
</evidence>
<evidence type="ECO:0000256" key="11">
    <source>
        <dbReference type="ARBA" id="ARBA00073645"/>
    </source>
</evidence>
<comment type="subcellular location">
    <subcellularLocation>
        <location evidence="1">Cell inner membrane</location>
        <topology evidence="1">Multi-pass membrane protein</topology>
    </subcellularLocation>
    <subcellularLocation>
        <location evidence="12">Cell membrane</location>
        <topology evidence="12">Multi-pass membrane protein</topology>
    </subcellularLocation>
</comment>
<evidence type="ECO:0000256" key="8">
    <source>
        <dbReference type="ARBA" id="ARBA00023136"/>
    </source>
</evidence>
<dbReference type="InterPro" id="IPR000515">
    <property type="entry name" value="MetI-like"/>
</dbReference>
<dbReference type="RefSeq" id="WP_111436491.1">
    <property type="nucleotide sequence ID" value="NZ_JACIGG010000008.1"/>
</dbReference>
<evidence type="ECO:0000313" key="14">
    <source>
        <dbReference type="EMBL" id="RAI24705.1"/>
    </source>
</evidence>
<dbReference type="PANTHER" id="PTHR30614:SF0">
    <property type="entry name" value="L-CYSTINE TRANSPORT SYSTEM PERMEASE PROTEIN TCYL"/>
    <property type="match status" value="1"/>
</dbReference>
<feature type="transmembrane region" description="Helical" evidence="12">
    <location>
        <begin position="119"/>
        <end position="143"/>
    </location>
</feature>
<dbReference type="PANTHER" id="PTHR30614">
    <property type="entry name" value="MEMBRANE COMPONENT OF AMINO ACID ABC TRANSPORTER"/>
    <property type="match status" value="1"/>
</dbReference>
<keyword evidence="3 12" id="KW-0813">Transport</keyword>
<keyword evidence="6" id="KW-0029">Amino-acid transport</keyword>
<feature type="transmembrane region" description="Helical" evidence="12">
    <location>
        <begin position="149"/>
        <end position="169"/>
    </location>
</feature>
<dbReference type="InterPro" id="IPR043429">
    <property type="entry name" value="ArtM/GltK/GlnP/TcyL/YhdX-like"/>
</dbReference>
<evidence type="ECO:0000256" key="6">
    <source>
        <dbReference type="ARBA" id="ARBA00022970"/>
    </source>
</evidence>
<dbReference type="OrthoDB" id="7341446at2"/>
<dbReference type="GO" id="GO:0022857">
    <property type="term" value="F:transmembrane transporter activity"/>
    <property type="evidence" value="ECO:0007669"/>
    <property type="project" value="InterPro"/>
</dbReference>
<evidence type="ECO:0000256" key="1">
    <source>
        <dbReference type="ARBA" id="ARBA00004429"/>
    </source>
</evidence>
<dbReference type="Proteomes" id="UP000249299">
    <property type="component" value="Unassembled WGS sequence"/>
</dbReference>
<dbReference type="CDD" id="cd06261">
    <property type="entry name" value="TM_PBP2"/>
    <property type="match status" value="1"/>
</dbReference>
<name>A0A327JF36_9HYPH</name>
<reference evidence="14 15" key="1">
    <citation type="submission" date="2017-07" db="EMBL/GenBank/DDBJ databases">
        <title>Draft Genome Sequences of Select Purple Nonsulfur Bacteria.</title>
        <authorList>
            <person name="Lasarre B."/>
            <person name="Mckinlay J.B."/>
        </authorList>
    </citation>
    <scope>NUCLEOTIDE SEQUENCE [LARGE SCALE GENOMIC DNA]</scope>
    <source>
        <strain evidence="14 15">DSM 11290</strain>
    </source>
</reference>
<dbReference type="Gene3D" id="1.10.3720.10">
    <property type="entry name" value="MetI-like"/>
    <property type="match status" value="1"/>
</dbReference>
<keyword evidence="5 12" id="KW-0812">Transmembrane</keyword>
<comment type="function">
    <text evidence="9">Part of the ABC transporter complex GltIJKL involved in glutamate and aspartate uptake. Probably responsible for the translocation of the substrate across the membrane.</text>
</comment>
<evidence type="ECO:0000256" key="4">
    <source>
        <dbReference type="ARBA" id="ARBA00022475"/>
    </source>
</evidence>
<comment type="similarity">
    <text evidence="2">Belongs to the binding-protein-dependent transport system permease family. HisMQ subfamily.</text>
</comment>
<feature type="transmembrane region" description="Helical" evidence="12">
    <location>
        <begin position="20"/>
        <end position="44"/>
    </location>
</feature>